<reference evidence="1 2" key="1">
    <citation type="submission" date="2022-10" db="EMBL/GenBank/DDBJ databases">
        <title>Comparative genomics and taxonomic characterization of three novel marine species of genus Reichenbachiella exhibiting antioxidant and polysaccharide degradation activities.</title>
        <authorList>
            <person name="Muhammad N."/>
            <person name="Lee Y.-J."/>
            <person name="Ko J."/>
            <person name="Kim S.-G."/>
        </authorList>
    </citation>
    <scope>NUCLEOTIDE SEQUENCE [LARGE SCALE GENOMIC DNA]</scope>
    <source>
        <strain evidence="1 2">ABR2-5</strain>
    </source>
</reference>
<evidence type="ECO:0008006" key="3">
    <source>
        <dbReference type="Google" id="ProtNLM"/>
    </source>
</evidence>
<name>A0ABT3CYM7_9BACT</name>
<evidence type="ECO:0000313" key="2">
    <source>
        <dbReference type="Proteomes" id="UP001300692"/>
    </source>
</evidence>
<keyword evidence="2" id="KW-1185">Reference proteome</keyword>
<sequence length="157" mass="18099">MKRLIPMALFCLMLGACTNEKKEQNQAQTNLKENPLIGTWANVTLLVTMKRMKKNDSLLQANEGEWEEVLKIKPIETTFNSDSTFASQYFTLDGQNFNTTLGKWWIENDSLVMESENGITKYDYRIQGNRVRFRATLDWDGDGEVDDSYDGVQVRID</sequence>
<accession>A0ABT3CYM7</accession>
<comment type="caution">
    <text evidence="1">The sequence shown here is derived from an EMBL/GenBank/DDBJ whole genome shotgun (WGS) entry which is preliminary data.</text>
</comment>
<evidence type="ECO:0000313" key="1">
    <source>
        <dbReference type="EMBL" id="MCV9388318.1"/>
    </source>
</evidence>
<dbReference type="EMBL" id="JAOYOD010000001">
    <property type="protein sequence ID" value="MCV9388318.1"/>
    <property type="molecule type" value="Genomic_DNA"/>
</dbReference>
<protein>
    <recommendedName>
        <fullName evidence="3">Lipocalin-like domain-containing protein</fullName>
    </recommendedName>
</protein>
<gene>
    <name evidence="1" type="ORF">N7U62_16665</name>
</gene>
<dbReference type="Proteomes" id="UP001300692">
    <property type="component" value="Unassembled WGS sequence"/>
</dbReference>
<dbReference type="RefSeq" id="WP_264139176.1">
    <property type="nucleotide sequence ID" value="NZ_JAOYOD010000001.1"/>
</dbReference>
<dbReference type="PROSITE" id="PS51257">
    <property type="entry name" value="PROKAR_LIPOPROTEIN"/>
    <property type="match status" value="1"/>
</dbReference>
<proteinExistence type="predicted"/>
<organism evidence="1 2">
    <name type="scientific">Reichenbachiella ulvae</name>
    <dbReference type="NCBI Taxonomy" id="2980104"/>
    <lineage>
        <taxon>Bacteria</taxon>
        <taxon>Pseudomonadati</taxon>
        <taxon>Bacteroidota</taxon>
        <taxon>Cytophagia</taxon>
        <taxon>Cytophagales</taxon>
        <taxon>Reichenbachiellaceae</taxon>
        <taxon>Reichenbachiella</taxon>
    </lineage>
</organism>